<comment type="similarity">
    <text evidence="1">Belongs to the protease inhibitor I39 (alpha-2-macroglobulin) family. Bacterial alpha-2-macroglobulin subfamily.</text>
</comment>
<dbReference type="InterPro" id="IPR008930">
    <property type="entry name" value="Terpenoid_cyclase/PrenylTrfase"/>
</dbReference>
<dbReference type="SMART" id="SM01359">
    <property type="entry name" value="A2M_N_2"/>
    <property type="match status" value="1"/>
</dbReference>
<evidence type="ECO:0000256" key="1">
    <source>
        <dbReference type="ARBA" id="ARBA00010556"/>
    </source>
</evidence>
<dbReference type="SUPFAM" id="SSF48239">
    <property type="entry name" value="Terpenoid cyclases/Protein prenyltransferases"/>
    <property type="match status" value="1"/>
</dbReference>
<dbReference type="PROSITE" id="PS51257">
    <property type="entry name" value="PROKAR_LIPOPROTEIN"/>
    <property type="match status" value="1"/>
</dbReference>
<dbReference type="InterPro" id="IPR001599">
    <property type="entry name" value="Macroglobln_a2"/>
</dbReference>
<dbReference type="InterPro" id="IPR021868">
    <property type="entry name" value="Alpha_2_Macroglob_MG3"/>
</dbReference>
<evidence type="ECO:0000313" key="6">
    <source>
        <dbReference type="Proteomes" id="UP001254488"/>
    </source>
</evidence>
<comment type="caution">
    <text evidence="5">The sequence shown here is derived from an EMBL/GenBank/DDBJ whole genome shotgun (WGS) entry which is preliminary data.</text>
</comment>
<dbReference type="Pfam" id="PF17972">
    <property type="entry name" value="bMG5"/>
    <property type="match status" value="1"/>
</dbReference>
<proteinExistence type="inferred from homology"/>
<feature type="domain" description="Alpha-2-macroglobulin bait region" evidence="3">
    <location>
        <begin position="994"/>
        <end position="1136"/>
    </location>
</feature>
<dbReference type="InterPro" id="IPR011626">
    <property type="entry name" value="Alpha-macroglobulin_TED"/>
</dbReference>
<evidence type="ECO:0000313" key="5">
    <source>
        <dbReference type="EMBL" id="MDT0555680.1"/>
    </source>
</evidence>
<dbReference type="Proteomes" id="UP001254488">
    <property type="component" value="Unassembled WGS sequence"/>
</dbReference>
<dbReference type="InterPro" id="IPR047565">
    <property type="entry name" value="Alpha-macroglob_thiol-ester_cl"/>
</dbReference>
<dbReference type="Pfam" id="PF17973">
    <property type="entry name" value="bMG10"/>
    <property type="match status" value="1"/>
</dbReference>
<sequence>MKTLCRILLCTTLLITSCSKKNQQAETDNLFKFKEYISYNTNGSQSIASPITIELSKTLDQIEVTQEIPSEYVKISPKIEGTLTVENSRTLIYQPSEYLQPDTEYTITVKLSELYEDVPSDFKSYTFSFKTITPNFKMDVNNLQSYSKKWQYLNGTIEASDLITTKKAKELVSATQGDKKIAIKWPSEEGHSKFFNFTIDSIQRAIDDSNIIIKWDGKAIGADNEGKITFPIPGQNNFTIVDAKASSAPQAALTLNFSDPLDPNQNFSGLVAIEKAQSLRFEVDGNILTVYPSNNIIGNVRVTAFNGIKNTEGFTLKKEFSELLSFEQLKPAVRLLSQGVILPNAASTPIYFEAVNLTAVDVRVIKIYEANMLQFLQTSNLNDNNSYEIRRVGRRIVKKTITLQEKGLTNNGLWKAHAINLSEIFSADPGSLYRIELSFKKEYSTYSCAMASQESTTETYDEYEEDYYDTAIVEEVEEAREERYWDNELYNWRNNSYNWRERDNPCHEAYYNGNRVVSTNVLGSDLGLIVKKGNNKSYHFAVSNLLTTNPEGAVKIDLFNFQQQKIETITTDADGMTLYDSKKTIAFAVARKGSNYAYAKLEDGNALSLSNFDVSGKRLQKGLKGFIYTERGVHRPGDSIHLTFVLNDVANPLPKNHPVSLELTDARGKLVQRTVLNSKTNSQNGVVQKGFYYLPIKTEASAPTGNWNATVKVGSAAFTKSLKVATVKPNRLKIKLDFKDEVLDASKPIEGDIAATWLHGAPARNLKVEMNATLRATNTAFKKFPTYKFNDPIRSFSEIEIPVLSKNLTQEGLAAFSKKVSLSNKAPGMLQATFLTKVFEGGGDFSIDVFSKNLAPYSHFVGLQSPDPHRYGSYFTDENVKFKVASVDAQGNPSGSRKLEVKVFKIEWRWWWNRGYDNLSRYENSVVHKPVKEFTVTTNSKGTGDFTVNIPEKSGGRYLIRVIDTESGHATGRVTYFYRNWWSAPMDSESAKMLVFSAEKEKYTVGETAQITFPSGSKGRALLTVENGTEVLTKQWIETTKGETKASIKITKEMAPNVYVNISLLQPHEQTKNDLPIRLYGVIPLLVENPSTILEPQLAMPEVLKPEETFIVSVSEKSKKAMTYTIALVDEGLLDLTRFQTPKIHDAFYTREALGVKTFDIYDYVIGAYSGSVNNIYAIGGGGAAAGAKNRKADRFKPVVKYLGPFELKAGQTANHKITMPNYVGSVKTMIIAGNNDKSAYGSNEKVTPVRKPLMVLASLPRVLSPGEMVTLPVTVFAMEKKVKSATINLKVSDALKPLNGTSKTISFPEIGEQIVNFEFEVLPSNTFQTVEVSASGSGEKASHKIEVDVENPNPIFQKTTPYNLTKDGSKTITFETYGVAGTNAATIEFSTLPPMDFNKRLQYLISYPHGCIEQTTSGVFPQLYLADVFDITFNKKMEIEENIKAAIQRLDNFQTTSGGLSYWPGEGYENEWGTNYAGHFMLEAEKKGYALPITFKSNWLRYQQTQARQWRNKDSRYNASLTQAYRLYTLALAGKPELAAMNRLREANYISNNAKWRLAAAYALAGKENVAQQIAQTANIDFVPHKYDYYTYGSPFRNKAMALETMVLLDDSKKREIAVSLAKALSSSRWYSTQETAYGLLAMAKMVEKAGGKAIEIDFVQNGKTINIKTEKAVAQRELATTMGVNTVSITNKKGNDIYVSIAQKGKLPLGEELSETRGFKLQTRFVDSNGKAISIDNIKQGDEITAKITVINNTSDYVDNIALSQIFPGGWEIVNTSFTSLGGGATGDARYTDIRDDRVNFYFDLGSRKSKTFTVKINASYLGKYYLPGTQVEAMYDNNYYARNKGTWIEIKQ</sequence>
<evidence type="ECO:0000259" key="3">
    <source>
        <dbReference type="SMART" id="SM01359"/>
    </source>
</evidence>
<feature type="domain" description="Alpha-2-macroglobulin" evidence="4">
    <location>
        <begin position="1199"/>
        <end position="1290"/>
    </location>
</feature>
<dbReference type="Pfam" id="PF00207">
    <property type="entry name" value="A2M"/>
    <property type="match status" value="1"/>
</dbReference>
<dbReference type="Pfam" id="PF17962">
    <property type="entry name" value="bMG6"/>
    <property type="match status" value="1"/>
</dbReference>
<organism evidence="5 6">
    <name type="scientific">Patiriisocius hiemis</name>
    <dbReference type="NCBI Taxonomy" id="3075604"/>
    <lineage>
        <taxon>Bacteria</taxon>
        <taxon>Pseudomonadati</taxon>
        <taxon>Bacteroidota</taxon>
        <taxon>Flavobacteriia</taxon>
        <taxon>Flavobacteriales</taxon>
        <taxon>Flavobacteriaceae</taxon>
        <taxon>Patiriisocius</taxon>
    </lineage>
</organism>
<dbReference type="InterPro" id="IPR041246">
    <property type="entry name" value="Bact_MG10"/>
</dbReference>
<dbReference type="RefSeq" id="WP_311332629.1">
    <property type="nucleotide sequence ID" value="NZ_JAVRHZ010000002.1"/>
</dbReference>
<dbReference type="SMART" id="SM01419">
    <property type="entry name" value="Thiol-ester_cl"/>
    <property type="match status" value="1"/>
</dbReference>
<dbReference type="InterPro" id="IPR002890">
    <property type="entry name" value="MG2"/>
</dbReference>
<name>A0ABU2YBW5_9FLAO</name>
<dbReference type="InterPro" id="IPR011625">
    <property type="entry name" value="A2M_N_BRD"/>
</dbReference>
<dbReference type="Pfam" id="PF01835">
    <property type="entry name" value="MG2"/>
    <property type="match status" value="1"/>
</dbReference>
<dbReference type="Pfam" id="PF11974">
    <property type="entry name" value="bMG3"/>
    <property type="match status" value="1"/>
</dbReference>
<accession>A0ABU2YBW5</accession>
<dbReference type="InterPro" id="IPR041203">
    <property type="entry name" value="Bact_A2M_MG5"/>
</dbReference>
<dbReference type="InterPro" id="IPR051802">
    <property type="entry name" value="YfhM-like"/>
</dbReference>
<dbReference type="Pfam" id="PF07678">
    <property type="entry name" value="TED_complement"/>
    <property type="match status" value="1"/>
</dbReference>
<dbReference type="Pfam" id="PF07703">
    <property type="entry name" value="A2M_BRD"/>
    <property type="match status" value="1"/>
</dbReference>
<gene>
    <name evidence="5" type="ORF">RM538_06670</name>
</gene>
<dbReference type="SMART" id="SM01360">
    <property type="entry name" value="A2M"/>
    <property type="match status" value="1"/>
</dbReference>
<keyword evidence="6" id="KW-1185">Reference proteome</keyword>
<dbReference type="PANTHER" id="PTHR40094">
    <property type="entry name" value="ALPHA-2-MACROGLOBULIN HOMOLOG"/>
    <property type="match status" value="1"/>
</dbReference>
<protein>
    <submittedName>
        <fullName evidence="5">MG2 domain-containing protein</fullName>
    </submittedName>
</protein>
<dbReference type="InterPro" id="IPR041462">
    <property type="entry name" value="Bact_A2M_MG6"/>
</dbReference>
<evidence type="ECO:0000259" key="4">
    <source>
        <dbReference type="SMART" id="SM01360"/>
    </source>
</evidence>
<dbReference type="Gene3D" id="2.60.40.1930">
    <property type="match status" value="1"/>
</dbReference>
<dbReference type="EMBL" id="JAVRHZ010000002">
    <property type="protein sequence ID" value="MDT0555680.1"/>
    <property type="molecule type" value="Genomic_DNA"/>
</dbReference>
<evidence type="ECO:0000256" key="2">
    <source>
        <dbReference type="ARBA" id="ARBA00022729"/>
    </source>
</evidence>
<dbReference type="CDD" id="cd02891">
    <property type="entry name" value="A2M_like"/>
    <property type="match status" value="1"/>
</dbReference>
<keyword evidence="2" id="KW-0732">Signal</keyword>
<dbReference type="Gene3D" id="1.50.10.20">
    <property type="match status" value="1"/>
</dbReference>
<dbReference type="PANTHER" id="PTHR40094:SF1">
    <property type="entry name" value="UBIQUITIN DOMAIN-CONTAINING PROTEIN"/>
    <property type="match status" value="1"/>
</dbReference>
<dbReference type="Gene3D" id="2.60.40.3710">
    <property type="match status" value="1"/>
</dbReference>
<reference evidence="5 6" key="1">
    <citation type="submission" date="2023-09" db="EMBL/GenBank/DDBJ databases">
        <authorList>
            <person name="Rey-Velasco X."/>
        </authorList>
    </citation>
    <scope>NUCLEOTIDE SEQUENCE [LARGE SCALE GENOMIC DNA]</scope>
    <source>
        <strain evidence="5 6">W242</strain>
    </source>
</reference>